<dbReference type="InterPro" id="IPR020472">
    <property type="entry name" value="WD40_PAC1"/>
</dbReference>
<feature type="repeat" description="WD" evidence="3">
    <location>
        <begin position="159"/>
        <end position="191"/>
    </location>
</feature>
<dbReference type="PANTHER" id="PTHR22836">
    <property type="entry name" value="WD40 REPEAT PROTEIN"/>
    <property type="match status" value="1"/>
</dbReference>
<feature type="compositionally biased region" description="Pro residues" evidence="4">
    <location>
        <begin position="469"/>
        <end position="478"/>
    </location>
</feature>
<proteinExistence type="predicted"/>
<dbReference type="CDD" id="cd00200">
    <property type="entry name" value="WD40"/>
    <property type="match status" value="1"/>
</dbReference>
<comment type="caution">
    <text evidence="5">The sequence shown here is derived from an EMBL/GenBank/DDBJ whole genome shotgun (WGS) entry which is preliminary data.</text>
</comment>
<dbReference type="PROSITE" id="PS50082">
    <property type="entry name" value="WD_REPEATS_2"/>
    <property type="match status" value="6"/>
</dbReference>
<evidence type="ECO:0000256" key="3">
    <source>
        <dbReference type="PROSITE-ProRule" id="PRU00221"/>
    </source>
</evidence>
<feature type="region of interest" description="Disordered" evidence="4">
    <location>
        <begin position="326"/>
        <end position="488"/>
    </location>
</feature>
<dbReference type="PRINTS" id="PR00320">
    <property type="entry name" value="GPROTEINBRPT"/>
</dbReference>
<dbReference type="InterPro" id="IPR036322">
    <property type="entry name" value="WD40_repeat_dom_sf"/>
</dbReference>
<dbReference type="Gene3D" id="2.130.10.10">
    <property type="entry name" value="YVTN repeat-like/Quinoprotein amine dehydrogenase"/>
    <property type="match status" value="2"/>
</dbReference>
<evidence type="ECO:0000313" key="5">
    <source>
        <dbReference type="EMBL" id="KAK9907338.1"/>
    </source>
</evidence>
<feature type="repeat" description="WD" evidence="3">
    <location>
        <begin position="202"/>
        <end position="243"/>
    </location>
</feature>
<feature type="compositionally biased region" description="Low complexity" evidence="4">
    <location>
        <begin position="453"/>
        <end position="468"/>
    </location>
</feature>
<accession>A0ABR2YKP2</accession>
<sequence length="488" mass="52533">MPPTAAGALKILPPIGYIDQPANSFATKFVHMSWNKVRASFNAVTWNQEGRRCITGTQVGEFTQWEGRTFAFEHIIQAHEAPIRTARFLHNGEYMLSSDDAGIVKYWKRHLDSVKALQAHNESIRGISVAPTDLKFATASDDSTVKIWDFKTATLEATLRGHGGDVKTCDWHPSKGVVASASKDNVIKLWDPRGSKDALATLQGHNATIMQVHWNLNGNWLLSASRDSLCKVYDARMLRELATFRGHAKDVTSAAWHPFHEDLFVSGSYDGSLCYWLVSRPNGPQAEVRGAHEASVLSMAWHPAGHLLATGGADTMTKFWCRARPGDPWTDRARAPSRNRAPPPRVGTCRPGEGPRRWPPPFADPFAGPRGGFAGPAGALPPPPVPPGFPAGWGPPPPPRGGAMPPGRHAGGPRPGWRAGGPPRGGPGGRAGAFRPRAPGPGRSGGGGPRIMRPQQAQPNAGPAQRPGGPVPPGPPQHFPRRPPQQGR</sequence>
<evidence type="ECO:0000256" key="4">
    <source>
        <dbReference type="SAM" id="MobiDB-lite"/>
    </source>
</evidence>
<feature type="repeat" description="WD" evidence="3">
    <location>
        <begin position="117"/>
        <end position="158"/>
    </location>
</feature>
<evidence type="ECO:0000256" key="2">
    <source>
        <dbReference type="ARBA" id="ARBA00022737"/>
    </source>
</evidence>
<name>A0ABR2YKP2_9CHLO</name>
<dbReference type="SMART" id="SM00320">
    <property type="entry name" value="WD40"/>
    <property type="match status" value="7"/>
</dbReference>
<keyword evidence="1 3" id="KW-0853">WD repeat</keyword>
<dbReference type="SUPFAM" id="SSF50978">
    <property type="entry name" value="WD40 repeat-like"/>
    <property type="match status" value="1"/>
</dbReference>
<protein>
    <recommendedName>
        <fullName evidence="7">WD40 repeat-like protein</fullName>
    </recommendedName>
</protein>
<feature type="repeat" description="WD" evidence="3">
    <location>
        <begin position="76"/>
        <end position="108"/>
    </location>
</feature>
<evidence type="ECO:0000256" key="1">
    <source>
        <dbReference type="ARBA" id="ARBA00022574"/>
    </source>
</evidence>
<gene>
    <name evidence="5" type="ORF">WJX75_001814</name>
</gene>
<organism evidence="5 6">
    <name type="scientific">Coccomyxa subellipsoidea</name>
    <dbReference type="NCBI Taxonomy" id="248742"/>
    <lineage>
        <taxon>Eukaryota</taxon>
        <taxon>Viridiplantae</taxon>
        <taxon>Chlorophyta</taxon>
        <taxon>core chlorophytes</taxon>
        <taxon>Trebouxiophyceae</taxon>
        <taxon>Trebouxiophyceae incertae sedis</taxon>
        <taxon>Coccomyxaceae</taxon>
        <taxon>Coccomyxa</taxon>
    </lineage>
</organism>
<evidence type="ECO:0008006" key="7">
    <source>
        <dbReference type="Google" id="ProtNLM"/>
    </source>
</evidence>
<reference evidence="5 6" key="1">
    <citation type="journal article" date="2024" name="Nat. Commun.">
        <title>Phylogenomics reveals the evolutionary origins of lichenization in chlorophyte algae.</title>
        <authorList>
            <person name="Puginier C."/>
            <person name="Libourel C."/>
            <person name="Otte J."/>
            <person name="Skaloud P."/>
            <person name="Haon M."/>
            <person name="Grisel S."/>
            <person name="Petersen M."/>
            <person name="Berrin J.G."/>
            <person name="Delaux P.M."/>
            <person name="Dal Grande F."/>
            <person name="Keller J."/>
        </authorList>
    </citation>
    <scope>NUCLEOTIDE SEQUENCE [LARGE SCALE GENOMIC DNA]</scope>
    <source>
        <strain evidence="5 6">SAG 216-7</strain>
    </source>
</reference>
<feature type="compositionally biased region" description="Low complexity" evidence="4">
    <location>
        <begin position="432"/>
        <end position="441"/>
    </location>
</feature>
<evidence type="ECO:0000313" key="6">
    <source>
        <dbReference type="Proteomes" id="UP001491310"/>
    </source>
</evidence>
<keyword evidence="6" id="KW-1185">Reference proteome</keyword>
<dbReference type="PANTHER" id="PTHR22836:SF0">
    <property type="entry name" value="PRE-MRNA 3' END PROCESSING PROTEIN WDR33"/>
    <property type="match status" value="1"/>
</dbReference>
<dbReference type="EMBL" id="JALJOT010000009">
    <property type="protein sequence ID" value="KAK9907338.1"/>
    <property type="molecule type" value="Genomic_DNA"/>
</dbReference>
<dbReference type="Pfam" id="PF00400">
    <property type="entry name" value="WD40"/>
    <property type="match status" value="6"/>
</dbReference>
<dbReference type="InterPro" id="IPR001680">
    <property type="entry name" value="WD40_rpt"/>
</dbReference>
<feature type="compositionally biased region" description="Gly residues" evidence="4">
    <location>
        <begin position="409"/>
        <end position="431"/>
    </location>
</feature>
<feature type="compositionally biased region" description="Pro residues" evidence="4">
    <location>
        <begin position="379"/>
        <end position="400"/>
    </location>
</feature>
<feature type="repeat" description="WD" evidence="3">
    <location>
        <begin position="289"/>
        <end position="320"/>
    </location>
</feature>
<dbReference type="InterPro" id="IPR015943">
    <property type="entry name" value="WD40/YVTN_repeat-like_dom_sf"/>
</dbReference>
<dbReference type="Proteomes" id="UP001491310">
    <property type="component" value="Unassembled WGS sequence"/>
</dbReference>
<feature type="repeat" description="WD" evidence="3">
    <location>
        <begin position="244"/>
        <end position="276"/>
    </location>
</feature>
<dbReference type="InterPro" id="IPR045245">
    <property type="entry name" value="Pfs2-like"/>
</dbReference>
<dbReference type="PROSITE" id="PS50294">
    <property type="entry name" value="WD_REPEATS_REGION"/>
    <property type="match status" value="5"/>
</dbReference>
<keyword evidence="2" id="KW-0677">Repeat</keyword>